<reference evidence="3" key="1">
    <citation type="submission" date="2019-09" db="EMBL/GenBank/DDBJ databases">
        <title>Mumia zhuanghuii sp. nov. isolated from the intestinal contents of plateau pika (Ochotona curzoniae) in the Qinghai-Tibet plateau of China.</title>
        <authorList>
            <person name="Tian Z."/>
        </authorList>
    </citation>
    <scope>NUCLEOTIDE SEQUENCE [LARGE SCALE GENOMIC DNA]</scope>
    <source>
        <strain evidence="3">L-033</strain>
    </source>
</reference>
<sequence length="88" mass="9294">MWNGPEQVAGRAYVDALAAAGFDRAAMQLTPDLTTVGDPAESIEFSVRWGEECLIGQVGPAIGTPVTVVLPGLPNDQCLIGVTRPIDW</sequence>
<evidence type="ECO:0000313" key="3">
    <source>
        <dbReference type="Proteomes" id="UP000326838"/>
    </source>
</evidence>
<feature type="domain" description="DUF6993" evidence="1">
    <location>
        <begin position="4"/>
        <end position="81"/>
    </location>
</feature>
<dbReference type="AlphaFoldDB" id="A0A5J6KWJ5"/>
<comment type="caution">
    <text evidence="2">The sequence shown here is derived from an EMBL/GenBank/DDBJ whole genome shotgun (WGS) entry which is preliminary data.</text>
</comment>
<accession>A0A5N0TLQ7</accession>
<organism evidence="2 3">
    <name type="scientific">Microbacterium caowuchunii</name>
    <dbReference type="NCBI Taxonomy" id="2614638"/>
    <lineage>
        <taxon>Bacteria</taxon>
        <taxon>Bacillati</taxon>
        <taxon>Actinomycetota</taxon>
        <taxon>Actinomycetes</taxon>
        <taxon>Micrococcales</taxon>
        <taxon>Microbacteriaceae</taxon>
        <taxon>Microbacterium</taxon>
    </lineage>
</organism>
<keyword evidence="3" id="KW-1185">Reference proteome</keyword>
<evidence type="ECO:0000313" key="2">
    <source>
        <dbReference type="EMBL" id="KAA9135274.1"/>
    </source>
</evidence>
<dbReference type="InterPro" id="IPR054262">
    <property type="entry name" value="DUF6993"/>
</dbReference>
<evidence type="ECO:0000259" key="1">
    <source>
        <dbReference type="Pfam" id="PF22504"/>
    </source>
</evidence>
<gene>
    <name evidence="2" type="ORF">F6B40_04965</name>
</gene>
<name>A0A5J6KWJ5_9MICO</name>
<proteinExistence type="predicted"/>
<protein>
    <recommendedName>
        <fullName evidence="1">DUF6993 domain-containing protein</fullName>
    </recommendedName>
</protein>
<dbReference type="EMBL" id="VYUY01000006">
    <property type="protein sequence ID" value="KAA9135274.1"/>
    <property type="molecule type" value="Genomic_DNA"/>
</dbReference>
<accession>A0A5J6KWJ5</accession>
<dbReference type="Proteomes" id="UP000326838">
    <property type="component" value="Unassembled WGS sequence"/>
</dbReference>
<dbReference type="Pfam" id="PF22504">
    <property type="entry name" value="DUF6993"/>
    <property type="match status" value="1"/>
</dbReference>